<evidence type="ECO:0000313" key="11">
    <source>
        <dbReference type="EMBL" id="TWI57221.1"/>
    </source>
</evidence>
<dbReference type="FunFam" id="1.10.10.10:FF:000018">
    <property type="entry name" value="DNA-binding response regulator ResD"/>
    <property type="match status" value="1"/>
</dbReference>
<dbReference type="PANTHER" id="PTHR48111:SF40">
    <property type="entry name" value="PHOSPHATE REGULON TRANSCRIPTIONAL REGULATORY PROTEIN PHOB"/>
    <property type="match status" value="1"/>
</dbReference>
<sequence>MMKDTRQILIVDDEADLRKLVGSYLEKESYFVQTAKSGEEAIHILQQYHSIDLVVLDVMMDDMDGFTACEKIREFSMVPILMLTARSSEEDKIKGLKVGADDYIVKPFSPRELVARIEAALRRVDGLQTNKQMIKVQELEVDKNGRIIYLQGKPINATRKEFDLLLYLLEHRGQVFTREQLHERLWGMDSQMGTLRTVDTHIKTLRLKLKSAERHIKTVWGVGYKFEDAQ</sequence>
<keyword evidence="6" id="KW-0804">Transcription</keyword>
<dbReference type="PROSITE" id="PS51755">
    <property type="entry name" value="OMPR_PHOB"/>
    <property type="match status" value="1"/>
</dbReference>
<dbReference type="InterPro" id="IPR011006">
    <property type="entry name" value="CheY-like_superfamily"/>
</dbReference>
<dbReference type="Proteomes" id="UP000315711">
    <property type="component" value="Unassembled WGS sequence"/>
</dbReference>
<dbReference type="GO" id="GO:0000976">
    <property type="term" value="F:transcription cis-regulatory region binding"/>
    <property type="evidence" value="ECO:0007669"/>
    <property type="project" value="TreeGrafter"/>
</dbReference>
<evidence type="ECO:0000256" key="5">
    <source>
        <dbReference type="ARBA" id="ARBA00023125"/>
    </source>
</evidence>
<keyword evidence="3" id="KW-0902">Two-component regulatory system</keyword>
<evidence type="ECO:0000256" key="8">
    <source>
        <dbReference type="PROSITE-ProRule" id="PRU01091"/>
    </source>
</evidence>
<keyword evidence="5 8" id="KW-0238">DNA-binding</keyword>
<keyword evidence="12" id="KW-1185">Reference proteome</keyword>
<accession>A0A562QKF9</accession>
<keyword evidence="4" id="KW-0805">Transcription regulation</keyword>
<dbReference type="SUPFAM" id="SSF52172">
    <property type="entry name" value="CheY-like"/>
    <property type="match status" value="1"/>
</dbReference>
<evidence type="ECO:0000259" key="10">
    <source>
        <dbReference type="PROSITE" id="PS51755"/>
    </source>
</evidence>
<evidence type="ECO:0000256" key="4">
    <source>
        <dbReference type="ARBA" id="ARBA00023015"/>
    </source>
</evidence>
<dbReference type="GO" id="GO:0005829">
    <property type="term" value="C:cytosol"/>
    <property type="evidence" value="ECO:0007669"/>
    <property type="project" value="TreeGrafter"/>
</dbReference>
<dbReference type="GO" id="GO:0006355">
    <property type="term" value="P:regulation of DNA-templated transcription"/>
    <property type="evidence" value="ECO:0007669"/>
    <property type="project" value="InterPro"/>
</dbReference>
<dbReference type="FunFam" id="3.40.50.2300:FF:000001">
    <property type="entry name" value="DNA-binding response regulator PhoB"/>
    <property type="match status" value="1"/>
</dbReference>
<gene>
    <name evidence="11" type="ORF">IQ10_01927</name>
</gene>
<dbReference type="SMART" id="SM00862">
    <property type="entry name" value="Trans_reg_C"/>
    <property type="match status" value="1"/>
</dbReference>
<dbReference type="InterPro" id="IPR001789">
    <property type="entry name" value="Sig_transdc_resp-reg_receiver"/>
</dbReference>
<dbReference type="AlphaFoldDB" id="A0A562QKF9"/>
<evidence type="ECO:0000256" key="1">
    <source>
        <dbReference type="ARBA" id="ARBA00004496"/>
    </source>
</evidence>
<dbReference type="InterPro" id="IPR001867">
    <property type="entry name" value="OmpR/PhoB-type_DNA-bd"/>
</dbReference>
<dbReference type="PANTHER" id="PTHR48111">
    <property type="entry name" value="REGULATOR OF RPOS"/>
    <property type="match status" value="1"/>
</dbReference>
<feature type="DNA-binding region" description="OmpR/PhoB-type" evidence="8">
    <location>
        <begin position="131"/>
        <end position="228"/>
    </location>
</feature>
<dbReference type="SMART" id="SM00448">
    <property type="entry name" value="REC"/>
    <property type="match status" value="1"/>
</dbReference>
<dbReference type="Gene3D" id="6.10.250.690">
    <property type="match status" value="1"/>
</dbReference>
<evidence type="ECO:0000256" key="3">
    <source>
        <dbReference type="ARBA" id="ARBA00023012"/>
    </source>
</evidence>
<dbReference type="EMBL" id="VLKZ01000004">
    <property type="protein sequence ID" value="TWI57221.1"/>
    <property type="molecule type" value="Genomic_DNA"/>
</dbReference>
<evidence type="ECO:0000256" key="7">
    <source>
        <dbReference type="PROSITE-ProRule" id="PRU00169"/>
    </source>
</evidence>
<proteinExistence type="predicted"/>
<dbReference type="Pfam" id="PF00072">
    <property type="entry name" value="Response_reg"/>
    <property type="match status" value="1"/>
</dbReference>
<evidence type="ECO:0000256" key="2">
    <source>
        <dbReference type="ARBA" id="ARBA00022553"/>
    </source>
</evidence>
<dbReference type="Pfam" id="PF00486">
    <property type="entry name" value="Trans_reg_C"/>
    <property type="match status" value="1"/>
</dbReference>
<protein>
    <submittedName>
        <fullName evidence="11">Two-component system OmpR family response regulator</fullName>
    </submittedName>
</protein>
<dbReference type="Gene3D" id="3.40.50.2300">
    <property type="match status" value="1"/>
</dbReference>
<dbReference type="PROSITE" id="PS50110">
    <property type="entry name" value="RESPONSE_REGULATORY"/>
    <property type="match status" value="1"/>
</dbReference>
<feature type="domain" description="OmpR/PhoB-type" evidence="10">
    <location>
        <begin position="131"/>
        <end position="228"/>
    </location>
</feature>
<comment type="subcellular location">
    <subcellularLocation>
        <location evidence="1">Cytoplasm</location>
    </subcellularLocation>
</comment>
<evidence type="ECO:0000259" key="9">
    <source>
        <dbReference type="PROSITE" id="PS50110"/>
    </source>
</evidence>
<evidence type="ECO:0000313" key="12">
    <source>
        <dbReference type="Proteomes" id="UP000315711"/>
    </source>
</evidence>
<dbReference type="CDD" id="cd00383">
    <property type="entry name" value="trans_reg_C"/>
    <property type="match status" value="1"/>
</dbReference>
<dbReference type="InterPro" id="IPR036388">
    <property type="entry name" value="WH-like_DNA-bd_sf"/>
</dbReference>
<dbReference type="Gene3D" id="1.10.10.10">
    <property type="entry name" value="Winged helix-like DNA-binding domain superfamily/Winged helix DNA-binding domain"/>
    <property type="match status" value="1"/>
</dbReference>
<keyword evidence="2 7" id="KW-0597">Phosphoprotein</keyword>
<organism evidence="11 12">
    <name type="scientific">Halalkalibacter nanhaiisediminis</name>
    <dbReference type="NCBI Taxonomy" id="688079"/>
    <lineage>
        <taxon>Bacteria</taxon>
        <taxon>Bacillati</taxon>
        <taxon>Bacillota</taxon>
        <taxon>Bacilli</taxon>
        <taxon>Bacillales</taxon>
        <taxon>Bacillaceae</taxon>
        <taxon>Halalkalibacter</taxon>
    </lineage>
</organism>
<reference evidence="11 12" key="1">
    <citation type="journal article" date="2015" name="Stand. Genomic Sci.">
        <title>Genomic Encyclopedia of Bacterial and Archaeal Type Strains, Phase III: the genomes of soil and plant-associated and newly described type strains.</title>
        <authorList>
            <person name="Whitman W.B."/>
            <person name="Woyke T."/>
            <person name="Klenk H.P."/>
            <person name="Zhou Y."/>
            <person name="Lilburn T.G."/>
            <person name="Beck B.J."/>
            <person name="De Vos P."/>
            <person name="Vandamme P."/>
            <person name="Eisen J.A."/>
            <person name="Garrity G."/>
            <person name="Hugenholtz P."/>
            <person name="Kyrpides N.C."/>
        </authorList>
    </citation>
    <scope>NUCLEOTIDE SEQUENCE [LARGE SCALE GENOMIC DNA]</scope>
    <source>
        <strain evidence="11 12">CGMCC 1.10116</strain>
    </source>
</reference>
<feature type="domain" description="Response regulatory" evidence="9">
    <location>
        <begin position="7"/>
        <end position="121"/>
    </location>
</feature>
<dbReference type="CDD" id="cd17574">
    <property type="entry name" value="REC_OmpR"/>
    <property type="match status" value="1"/>
</dbReference>
<dbReference type="GO" id="GO:0000156">
    <property type="term" value="F:phosphorelay response regulator activity"/>
    <property type="evidence" value="ECO:0007669"/>
    <property type="project" value="TreeGrafter"/>
</dbReference>
<name>A0A562QKF9_9BACI</name>
<feature type="modified residue" description="4-aspartylphosphate" evidence="7">
    <location>
        <position position="57"/>
    </location>
</feature>
<dbReference type="InterPro" id="IPR039420">
    <property type="entry name" value="WalR-like"/>
</dbReference>
<dbReference type="GO" id="GO:0032993">
    <property type="term" value="C:protein-DNA complex"/>
    <property type="evidence" value="ECO:0007669"/>
    <property type="project" value="TreeGrafter"/>
</dbReference>
<comment type="caution">
    <text evidence="11">The sequence shown here is derived from an EMBL/GenBank/DDBJ whole genome shotgun (WGS) entry which is preliminary data.</text>
</comment>
<evidence type="ECO:0000256" key="6">
    <source>
        <dbReference type="ARBA" id="ARBA00023163"/>
    </source>
</evidence>